<dbReference type="NCBIfam" id="TIGR00254">
    <property type="entry name" value="GGDEF"/>
    <property type="match status" value="1"/>
</dbReference>
<dbReference type="InterPro" id="IPR043128">
    <property type="entry name" value="Rev_trsase/Diguanyl_cyclase"/>
</dbReference>
<accession>A0ABS5ZEQ1</accession>
<feature type="transmembrane region" description="Helical" evidence="1">
    <location>
        <begin position="119"/>
        <end position="143"/>
    </location>
</feature>
<gene>
    <name evidence="6" type="ORF">KCG35_15390</name>
</gene>
<dbReference type="RefSeq" id="WP_215820678.1">
    <property type="nucleotide sequence ID" value="NZ_JAGSOY010000038.1"/>
</dbReference>
<dbReference type="PROSITE" id="PS50112">
    <property type="entry name" value="PAS"/>
    <property type="match status" value="2"/>
</dbReference>
<evidence type="ECO:0000313" key="7">
    <source>
        <dbReference type="Proteomes" id="UP000690515"/>
    </source>
</evidence>
<keyword evidence="1" id="KW-0812">Transmembrane</keyword>
<dbReference type="InterPro" id="IPR000014">
    <property type="entry name" value="PAS"/>
</dbReference>
<dbReference type="Pfam" id="PF00990">
    <property type="entry name" value="GGDEF"/>
    <property type="match status" value="1"/>
</dbReference>
<dbReference type="PANTHER" id="PTHR44757:SF2">
    <property type="entry name" value="BIOFILM ARCHITECTURE MAINTENANCE PROTEIN MBAA"/>
    <property type="match status" value="1"/>
</dbReference>
<dbReference type="InterPro" id="IPR000160">
    <property type="entry name" value="GGDEF_dom"/>
</dbReference>
<dbReference type="SMART" id="SM00052">
    <property type="entry name" value="EAL"/>
    <property type="match status" value="1"/>
</dbReference>
<feature type="domain" description="PAC" evidence="3">
    <location>
        <begin position="341"/>
        <end position="393"/>
    </location>
</feature>
<dbReference type="Gene3D" id="3.30.450.20">
    <property type="entry name" value="PAS domain"/>
    <property type="match status" value="3"/>
</dbReference>
<evidence type="ECO:0000259" key="5">
    <source>
        <dbReference type="PROSITE" id="PS50887"/>
    </source>
</evidence>
<keyword evidence="1" id="KW-0472">Membrane</keyword>
<feature type="domain" description="GGDEF" evidence="5">
    <location>
        <begin position="683"/>
        <end position="815"/>
    </location>
</feature>
<dbReference type="InterPro" id="IPR035919">
    <property type="entry name" value="EAL_sf"/>
</dbReference>
<dbReference type="InterPro" id="IPR013656">
    <property type="entry name" value="PAS_4"/>
</dbReference>
<evidence type="ECO:0000313" key="6">
    <source>
        <dbReference type="EMBL" id="MBU2712450.1"/>
    </source>
</evidence>
<protein>
    <submittedName>
        <fullName evidence="6">EAL domain-containing protein</fullName>
    </submittedName>
</protein>
<organism evidence="6 7">
    <name type="scientific">Zooshikella harenae</name>
    <dbReference type="NCBI Taxonomy" id="2827238"/>
    <lineage>
        <taxon>Bacteria</taxon>
        <taxon>Pseudomonadati</taxon>
        <taxon>Pseudomonadota</taxon>
        <taxon>Gammaproteobacteria</taxon>
        <taxon>Oceanospirillales</taxon>
        <taxon>Zooshikellaceae</taxon>
        <taxon>Zooshikella</taxon>
    </lineage>
</organism>
<dbReference type="InterPro" id="IPR052155">
    <property type="entry name" value="Biofilm_reg_signaling"/>
</dbReference>
<dbReference type="InterPro" id="IPR029787">
    <property type="entry name" value="Nucleotide_cyclase"/>
</dbReference>
<dbReference type="SMART" id="SM00086">
    <property type="entry name" value="PAC"/>
    <property type="match status" value="3"/>
</dbReference>
<feature type="domain" description="PAC" evidence="3">
    <location>
        <begin position="598"/>
        <end position="651"/>
    </location>
</feature>
<dbReference type="PANTHER" id="PTHR44757">
    <property type="entry name" value="DIGUANYLATE CYCLASE DGCP"/>
    <property type="match status" value="1"/>
</dbReference>
<dbReference type="SMART" id="SM00091">
    <property type="entry name" value="PAS"/>
    <property type="match status" value="2"/>
</dbReference>
<dbReference type="CDD" id="cd00130">
    <property type="entry name" value="PAS"/>
    <property type="match status" value="2"/>
</dbReference>
<dbReference type="PROSITE" id="PS50883">
    <property type="entry name" value="EAL"/>
    <property type="match status" value="1"/>
</dbReference>
<sequence>MIANFIVITIIMQLLVLFCFRLRHHLSLAITYSMLVILSVLLWRFGYADLRLSKDPQSLLLVDVAIYSSMMLQILLLYIYEGDFAARVGIGICVVSALVPSINLLLISLSAEKIVVDPMFMVPLLGPGLLSALVTIVTFILTAVTWECIQRLEQWLPLVIRVVITLMVVLLLDLMLRELTAFTNYLYAQDITHIGILGVGTAVLIATLMLLVYTKWEQRPVHGLAEKQLFSLFSGQQEMQEEMDRLRETLERMHAPVTSAEGINAASSQVQAMLNSPVIQVFSLDLDFHYTLFNETHRELMQRVTGNEIGVGMEYLALAEKIINKEEGLRFFNQIVRGETSQKQQEYLSIEGERIVYDMRYYPTLTSDGYITGVTGFGVDITEQKWAVDRLKESEERWQLALEGSQDGIWDWDVVNNDFFYSPRWYAMFGYQEGDMDNKGQEWLSLIHPDDREKTLRELQSHTSGDKGFYISEHRKRHKEGFYLWVLERGKALINRQGFPARLLGTVSNINPRKEAEERLKASEEQLRYAFEVADEGIWDIDLQQKKVFYSPRYITMMGYSPDEFGHSLDAWVKYVHPDDQEHARDFLLHKVIEEGEHEAQFRMIHKNGEVIHMLSRAKVVAYDTNQQPARVIGIHKDITDRVLRMEQIENMAFYDSLTNLPNRRLLLERAQQSLSIAKRHNHSMGVMLIDLDKFKHINDTLGHDVGDGVLIELGRRVKSCLREMDTLCRQGGDEFTVILPECNSVLAFDLANRIHDTFHEPCYILGNQVQLEASIGIACFPEDGDTLSELFKNADVAMYQAKHKGLEVSLFQEEQAEVMQRRARLEKDLQHAIGSSQMYLLYQPRLSLINGEVTAVEVLARWHHPEYQMIPPSEFIPIAEQSGLIHRLGRWVVEQAFVQATCWKRQGYSLRVAINVSAYELQNHQLHTNIRDLLQKHQLQGSDIELELTETAVMSNVESSVMLLNDIKELGLGISIDDFGTGYSSLSYLNRLPISCVKIDKQFVHQISSSSTEGEDDVVIVRSIITLAKTMGLRTVAEGVETIEQQQYLQHLSCDEAQGYLYCNPLDPDDLEKYLRTHQPINKIA</sequence>
<dbReference type="InterPro" id="IPR000700">
    <property type="entry name" value="PAS-assoc_C"/>
</dbReference>
<dbReference type="Pfam" id="PF08447">
    <property type="entry name" value="PAS_3"/>
    <property type="match status" value="2"/>
</dbReference>
<dbReference type="Proteomes" id="UP000690515">
    <property type="component" value="Unassembled WGS sequence"/>
</dbReference>
<dbReference type="CDD" id="cd01949">
    <property type="entry name" value="GGDEF"/>
    <property type="match status" value="1"/>
</dbReference>
<dbReference type="InterPro" id="IPR001633">
    <property type="entry name" value="EAL_dom"/>
</dbReference>
<comment type="caution">
    <text evidence="6">The sequence shown here is derived from an EMBL/GenBank/DDBJ whole genome shotgun (WGS) entry which is preliminary data.</text>
</comment>
<feature type="domain" description="PAC" evidence="3">
    <location>
        <begin position="470"/>
        <end position="522"/>
    </location>
</feature>
<name>A0ABS5ZEQ1_9GAMM</name>
<dbReference type="InterPro" id="IPR001610">
    <property type="entry name" value="PAC"/>
</dbReference>
<feature type="transmembrane region" description="Helical" evidence="1">
    <location>
        <begin position="155"/>
        <end position="174"/>
    </location>
</feature>
<evidence type="ECO:0000259" key="2">
    <source>
        <dbReference type="PROSITE" id="PS50112"/>
    </source>
</evidence>
<feature type="transmembrane region" description="Helical" evidence="1">
    <location>
        <begin position="86"/>
        <end position="107"/>
    </location>
</feature>
<dbReference type="PROSITE" id="PS50113">
    <property type="entry name" value="PAC"/>
    <property type="match status" value="3"/>
</dbReference>
<dbReference type="SUPFAM" id="SSF55785">
    <property type="entry name" value="PYP-like sensor domain (PAS domain)"/>
    <property type="match status" value="3"/>
</dbReference>
<dbReference type="NCBIfam" id="TIGR00229">
    <property type="entry name" value="sensory_box"/>
    <property type="match status" value="2"/>
</dbReference>
<dbReference type="Gene3D" id="3.20.20.450">
    <property type="entry name" value="EAL domain"/>
    <property type="match status" value="1"/>
</dbReference>
<feature type="transmembrane region" description="Helical" evidence="1">
    <location>
        <begin position="194"/>
        <end position="213"/>
    </location>
</feature>
<proteinExistence type="predicted"/>
<evidence type="ECO:0000259" key="3">
    <source>
        <dbReference type="PROSITE" id="PS50113"/>
    </source>
</evidence>
<feature type="domain" description="PAS" evidence="2">
    <location>
        <begin position="523"/>
        <end position="596"/>
    </location>
</feature>
<feature type="domain" description="PAS" evidence="2">
    <location>
        <begin position="394"/>
        <end position="466"/>
    </location>
</feature>
<dbReference type="Pfam" id="PF08448">
    <property type="entry name" value="PAS_4"/>
    <property type="match status" value="1"/>
</dbReference>
<dbReference type="SMART" id="SM00267">
    <property type="entry name" value="GGDEF"/>
    <property type="match status" value="1"/>
</dbReference>
<dbReference type="SUPFAM" id="SSF55073">
    <property type="entry name" value="Nucleotide cyclase"/>
    <property type="match status" value="1"/>
</dbReference>
<dbReference type="PROSITE" id="PS50887">
    <property type="entry name" value="GGDEF"/>
    <property type="match status" value="1"/>
</dbReference>
<dbReference type="Pfam" id="PF00563">
    <property type="entry name" value="EAL"/>
    <property type="match status" value="1"/>
</dbReference>
<dbReference type="SUPFAM" id="SSF141868">
    <property type="entry name" value="EAL domain-like"/>
    <property type="match status" value="1"/>
</dbReference>
<evidence type="ECO:0000256" key="1">
    <source>
        <dbReference type="SAM" id="Phobius"/>
    </source>
</evidence>
<reference evidence="6 7" key="1">
    <citation type="submission" date="2021-04" db="EMBL/GenBank/DDBJ databases">
        <authorList>
            <person name="Pira H."/>
            <person name="Risdian C."/>
            <person name="Wink J."/>
        </authorList>
    </citation>
    <scope>NUCLEOTIDE SEQUENCE [LARGE SCALE GENOMIC DNA]</scope>
    <source>
        <strain evidence="6 7">WH53</strain>
    </source>
</reference>
<dbReference type="EMBL" id="JAGSOY010000038">
    <property type="protein sequence ID" value="MBU2712450.1"/>
    <property type="molecule type" value="Genomic_DNA"/>
</dbReference>
<dbReference type="CDD" id="cd01948">
    <property type="entry name" value="EAL"/>
    <property type="match status" value="1"/>
</dbReference>
<keyword evidence="1" id="KW-1133">Transmembrane helix</keyword>
<dbReference type="Gene3D" id="3.30.70.270">
    <property type="match status" value="1"/>
</dbReference>
<feature type="domain" description="EAL" evidence="4">
    <location>
        <begin position="823"/>
        <end position="1080"/>
    </location>
</feature>
<dbReference type="InterPro" id="IPR035965">
    <property type="entry name" value="PAS-like_dom_sf"/>
</dbReference>
<feature type="transmembrane region" description="Helical" evidence="1">
    <location>
        <begin position="29"/>
        <end position="47"/>
    </location>
</feature>
<keyword evidence="7" id="KW-1185">Reference proteome</keyword>
<feature type="transmembrane region" description="Helical" evidence="1">
    <location>
        <begin position="59"/>
        <end position="80"/>
    </location>
</feature>
<evidence type="ECO:0000259" key="4">
    <source>
        <dbReference type="PROSITE" id="PS50883"/>
    </source>
</evidence>
<feature type="transmembrane region" description="Helical" evidence="1">
    <location>
        <begin position="5"/>
        <end position="23"/>
    </location>
</feature>
<dbReference type="InterPro" id="IPR013655">
    <property type="entry name" value="PAS_fold_3"/>
</dbReference>